<comment type="caution">
    <text evidence="6">The sequence shown here is derived from an EMBL/GenBank/DDBJ whole genome shotgun (WGS) entry which is preliminary data.</text>
</comment>
<dbReference type="AlphaFoldDB" id="A0A210PY91"/>
<gene>
    <name evidence="6" type="ORF">KP79_PYT14657</name>
</gene>
<proteinExistence type="inferred from homology"/>
<dbReference type="InterPro" id="IPR022894">
    <property type="entry name" value="Oligoribonuclease"/>
</dbReference>
<evidence type="ECO:0000256" key="3">
    <source>
        <dbReference type="ARBA" id="ARBA00022801"/>
    </source>
</evidence>
<dbReference type="NCBIfam" id="NF003765">
    <property type="entry name" value="PRK05359.1"/>
    <property type="match status" value="1"/>
</dbReference>
<evidence type="ECO:0000259" key="5">
    <source>
        <dbReference type="SMART" id="SM00479"/>
    </source>
</evidence>
<dbReference type="InterPro" id="IPR012337">
    <property type="entry name" value="RNaseH-like_sf"/>
</dbReference>
<name>A0A210PY91_MIZYE</name>
<dbReference type="STRING" id="6573.A0A210PY91"/>
<keyword evidence="4" id="KW-0269">Exonuclease</keyword>
<dbReference type="SUPFAM" id="SSF53098">
    <property type="entry name" value="Ribonuclease H-like"/>
    <property type="match status" value="1"/>
</dbReference>
<dbReference type="SMART" id="SM00479">
    <property type="entry name" value="EXOIII"/>
    <property type="match status" value="1"/>
</dbReference>
<dbReference type="InterPro" id="IPR036397">
    <property type="entry name" value="RNaseH_sf"/>
</dbReference>
<keyword evidence="3" id="KW-0378">Hydrolase</keyword>
<evidence type="ECO:0000256" key="4">
    <source>
        <dbReference type="ARBA" id="ARBA00022839"/>
    </source>
</evidence>
<dbReference type="GO" id="GO:0005739">
    <property type="term" value="C:mitochondrion"/>
    <property type="evidence" value="ECO:0007669"/>
    <property type="project" value="TreeGrafter"/>
</dbReference>
<protein>
    <submittedName>
        <fullName evidence="6">Oligoribonuclease, mitochondrial</fullName>
    </submittedName>
</protein>
<evidence type="ECO:0000313" key="6">
    <source>
        <dbReference type="EMBL" id="OWF41451.1"/>
    </source>
</evidence>
<reference evidence="6 7" key="1">
    <citation type="journal article" date="2017" name="Nat. Ecol. Evol.">
        <title>Scallop genome provides insights into evolution of bilaterian karyotype and development.</title>
        <authorList>
            <person name="Wang S."/>
            <person name="Zhang J."/>
            <person name="Jiao W."/>
            <person name="Li J."/>
            <person name="Xun X."/>
            <person name="Sun Y."/>
            <person name="Guo X."/>
            <person name="Huan P."/>
            <person name="Dong B."/>
            <person name="Zhang L."/>
            <person name="Hu X."/>
            <person name="Sun X."/>
            <person name="Wang J."/>
            <person name="Zhao C."/>
            <person name="Wang Y."/>
            <person name="Wang D."/>
            <person name="Huang X."/>
            <person name="Wang R."/>
            <person name="Lv J."/>
            <person name="Li Y."/>
            <person name="Zhang Z."/>
            <person name="Liu B."/>
            <person name="Lu W."/>
            <person name="Hui Y."/>
            <person name="Liang J."/>
            <person name="Zhou Z."/>
            <person name="Hou R."/>
            <person name="Li X."/>
            <person name="Liu Y."/>
            <person name="Li H."/>
            <person name="Ning X."/>
            <person name="Lin Y."/>
            <person name="Zhao L."/>
            <person name="Xing Q."/>
            <person name="Dou J."/>
            <person name="Li Y."/>
            <person name="Mao J."/>
            <person name="Guo H."/>
            <person name="Dou H."/>
            <person name="Li T."/>
            <person name="Mu C."/>
            <person name="Jiang W."/>
            <person name="Fu Q."/>
            <person name="Fu X."/>
            <person name="Miao Y."/>
            <person name="Liu J."/>
            <person name="Yu Q."/>
            <person name="Li R."/>
            <person name="Liao H."/>
            <person name="Li X."/>
            <person name="Kong Y."/>
            <person name="Jiang Z."/>
            <person name="Chourrout D."/>
            <person name="Li R."/>
            <person name="Bao Z."/>
        </authorList>
    </citation>
    <scope>NUCLEOTIDE SEQUENCE [LARGE SCALE GENOMIC DNA]</scope>
    <source>
        <strain evidence="6 7">PY_sf001</strain>
    </source>
</reference>
<dbReference type="PANTHER" id="PTHR11046:SF0">
    <property type="entry name" value="OLIGORIBONUCLEASE, MITOCHONDRIAL"/>
    <property type="match status" value="1"/>
</dbReference>
<evidence type="ECO:0000256" key="1">
    <source>
        <dbReference type="ARBA" id="ARBA00009921"/>
    </source>
</evidence>
<dbReference type="EMBL" id="NEDP02005387">
    <property type="protein sequence ID" value="OWF41451.1"/>
    <property type="molecule type" value="Genomic_DNA"/>
</dbReference>
<comment type="similarity">
    <text evidence="1">Belongs to the oligoribonuclease family.</text>
</comment>
<dbReference type="Pfam" id="PF00929">
    <property type="entry name" value="RNase_T"/>
    <property type="match status" value="1"/>
</dbReference>
<dbReference type="GO" id="GO:0003676">
    <property type="term" value="F:nucleic acid binding"/>
    <property type="evidence" value="ECO:0007669"/>
    <property type="project" value="InterPro"/>
</dbReference>
<accession>A0A210PY91</accession>
<feature type="domain" description="Exonuclease" evidence="5">
    <location>
        <begin position="8"/>
        <end position="182"/>
    </location>
</feature>
<dbReference type="OrthoDB" id="270189at2759"/>
<keyword evidence="7" id="KW-1185">Reference proteome</keyword>
<dbReference type="Proteomes" id="UP000242188">
    <property type="component" value="Unassembled WGS sequence"/>
</dbReference>
<keyword evidence="2" id="KW-0540">Nuclease</keyword>
<dbReference type="InterPro" id="IPR013520">
    <property type="entry name" value="Ribonucl_H"/>
</dbReference>
<evidence type="ECO:0000313" key="7">
    <source>
        <dbReference type="Proteomes" id="UP000242188"/>
    </source>
</evidence>
<dbReference type="FunFam" id="3.30.420.10:FF:000003">
    <property type="entry name" value="Oligoribonuclease"/>
    <property type="match status" value="1"/>
</dbReference>
<evidence type="ECO:0000256" key="2">
    <source>
        <dbReference type="ARBA" id="ARBA00022722"/>
    </source>
</evidence>
<dbReference type="CDD" id="cd06135">
    <property type="entry name" value="Orn"/>
    <property type="match status" value="1"/>
</dbReference>
<dbReference type="GO" id="GO:0000175">
    <property type="term" value="F:3'-5'-RNA exonuclease activity"/>
    <property type="evidence" value="ECO:0007669"/>
    <property type="project" value="InterPro"/>
</dbReference>
<sequence>MADNKEERLVWVDLEMSGLDIKKDHILEMACLVTSGNLDIVAEGPNLIINQPDSVLESMGDWCKQHHGQSGLTEAVRKSNVSLESAEQQMLQFVQQYTVSKSAILSGNSVHADKVFLDKFMPHFMAHLHYRIVDVTSVKEICRRWYPEVFKKAPPKKVSHRALDDIKESIEELRFYKSSIFK</sequence>
<dbReference type="Gene3D" id="3.30.420.10">
    <property type="entry name" value="Ribonuclease H-like superfamily/Ribonuclease H"/>
    <property type="match status" value="1"/>
</dbReference>
<dbReference type="PANTHER" id="PTHR11046">
    <property type="entry name" value="OLIGORIBONUCLEASE, MITOCHONDRIAL"/>
    <property type="match status" value="1"/>
</dbReference>
<organism evidence="6 7">
    <name type="scientific">Mizuhopecten yessoensis</name>
    <name type="common">Japanese scallop</name>
    <name type="synonym">Patinopecten yessoensis</name>
    <dbReference type="NCBI Taxonomy" id="6573"/>
    <lineage>
        <taxon>Eukaryota</taxon>
        <taxon>Metazoa</taxon>
        <taxon>Spiralia</taxon>
        <taxon>Lophotrochozoa</taxon>
        <taxon>Mollusca</taxon>
        <taxon>Bivalvia</taxon>
        <taxon>Autobranchia</taxon>
        <taxon>Pteriomorphia</taxon>
        <taxon>Pectinida</taxon>
        <taxon>Pectinoidea</taxon>
        <taxon>Pectinidae</taxon>
        <taxon>Mizuhopecten</taxon>
    </lineage>
</organism>